<feature type="domain" description="KAP NTPase" evidence="2">
    <location>
        <begin position="38"/>
        <end position="118"/>
    </location>
</feature>
<protein>
    <recommendedName>
        <fullName evidence="2">KAP NTPase domain-containing protein</fullName>
    </recommendedName>
</protein>
<dbReference type="PANTHER" id="PTHR14136">
    <property type="entry name" value="BTB_POZ DOMAIN-CONTAINING PROTEIN KCTD9"/>
    <property type="match status" value="1"/>
</dbReference>
<evidence type="ECO:0000313" key="3">
    <source>
        <dbReference type="EMBL" id="QNO50078.1"/>
    </source>
</evidence>
<gene>
    <name evidence="3" type="ORF">NEPELPOK_00029</name>
</gene>
<organism evidence="3">
    <name type="scientific">Candidatus Methanogaster sp. ANME-2c ERB4</name>
    <dbReference type="NCBI Taxonomy" id="2759911"/>
    <lineage>
        <taxon>Archaea</taxon>
        <taxon>Methanobacteriati</taxon>
        <taxon>Methanobacteriota</taxon>
        <taxon>Stenosarchaea group</taxon>
        <taxon>Methanomicrobia</taxon>
        <taxon>Methanosarcinales</taxon>
        <taxon>ANME-2 cluster</taxon>
        <taxon>Candidatus Methanogasteraceae</taxon>
        <taxon>Candidatus Methanogaster</taxon>
    </lineage>
</organism>
<dbReference type="Pfam" id="PF07693">
    <property type="entry name" value="KAP_NTPase"/>
    <property type="match status" value="2"/>
</dbReference>
<dbReference type="Gene3D" id="2.160.20.80">
    <property type="entry name" value="E3 ubiquitin-protein ligase SopA"/>
    <property type="match status" value="2"/>
</dbReference>
<dbReference type="InterPro" id="IPR011646">
    <property type="entry name" value="KAP_P-loop"/>
</dbReference>
<dbReference type="Pfam" id="PF00805">
    <property type="entry name" value="Pentapeptide"/>
    <property type="match status" value="4"/>
</dbReference>
<feature type="domain" description="KAP NTPase" evidence="2">
    <location>
        <begin position="640"/>
        <end position="853"/>
    </location>
</feature>
<dbReference type="InterPro" id="IPR051082">
    <property type="entry name" value="Pentapeptide-BTB/POZ_domain"/>
</dbReference>
<evidence type="ECO:0000256" key="1">
    <source>
        <dbReference type="SAM" id="MobiDB-lite"/>
    </source>
</evidence>
<dbReference type="InterPro" id="IPR001646">
    <property type="entry name" value="5peptide_repeat"/>
</dbReference>
<dbReference type="SUPFAM" id="SSF141571">
    <property type="entry name" value="Pentapeptide repeat-like"/>
    <property type="match status" value="2"/>
</dbReference>
<feature type="compositionally biased region" description="Basic and acidic residues" evidence="1">
    <location>
        <begin position="1059"/>
        <end position="1088"/>
    </location>
</feature>
<accession>A0A7G9YPZ4</accession>
<dbReference type="SUPFAM" id="SSF52540">
    <property type="entry name" value="P-loop containing nucleoside triphosphate hydrolases"/>
    <property type="match status" value="1"/>
</dbReference>
<dbReference type="EMBL" id="MT631404">
    <property type="protein sequence ID" value="QNO50078.1"/>
    <property type="molecule type" value="Genomic_DNA"/>
</dbReference>
<name>A0A7G9YPZ4_9EURY</name>
<dbReference type="PANTHER" id="PTHR14136:SF17">
    <property type="entry name" value="BTB_POZ DOMAIN-CONTAINING PROTEIN KCTD9"/>
    <property type="match status" value="1"/>
</dbReference>
<sequence length="1612" mass="182770">MEVAKIQNDNAIDLAKIVTEGGKILNDKEIDTVELFNFDVYSSALKDIISSKATSTPLTIGIFGDWGTGKTSLMRSIEKKLEEDGTHLFSWDYVPGVDGEEFRKYLIAKHHTLWAKKPEFRKSKDGKTIHINKGKKSAKITIDEEAGKATLKIRDVRRFGDYIELFPTFFVNRIPSLFEEKLRQYQEASYNQPYDLTAKTDWINWADIPGNDDEKLLKYLKDDLGISWVENADISKPDDDKTIRIVKAKKLAKVTIDEAKGKATVVSDDITYNLKVEKKYQFSWNDIPIKDDEKLKEYFRDVHHITWAKGEGVEVREYDDKTIHIVKDENSAKIAINEGEGKVRLEFSESETRDIPYLFSWDDIPRNDDEKEKLREYLRKYIKISWAENAEIYKSKDSKTIHINKGKKSAKITINEGDEKATLQVSGRTYNLIVKKKYLFSWNDIPGADKDKLTAYLAHDHAIDWAKDAEIYKSKDSKTIHIEKGENSAEITINEEAGEATLQVSGRTYNLIVKKKYLFRWDDIPRNDNEKKIRECLVEVLGIDWAKDVDIPKPVGKTIRIAKGENSAEITIGEPTIKVGTVRTHNLTVETEDDKLNIYEKNIGRLNIYDTLSGEGVLKVKCIWFNAWEQSFGPGNLSAAPSLLYHIHKEFGGETTNSKKIKEWGRILGEIAADGILRKFAGGMTVDEVIDRFKTTTASRAKLFTKFQETIDDYLGVTGYERVVVFIDDLDRCLPENAVDILETIKLFLGTKKCIFVLGVDRGVLVKSIDVRYKDFAMKSDGDKSLISGDKYLEKIIQLTFQLPPLRTEDIKGYITKLGMPKFYKPYIEMISKGIGQNPRRLKRFLNDIELQRTLVKTIIEDEAEIEFFEALLIEWGIINSYYKSNIRDILRDTPGLLAKMHEYVKRGDVPLFNWDAIPKKDEECEKLRTYLREDIDIDWAENAEIYKSKDSKTIRIGKGENSAEMTIDEGGKKVTVHSKGGRIHEIGFGEAEEMEDHELNRDVFIVISDDLKNFKKNNSEVWDKDLKKLITEFLKDNKLPTTDDVDRVIHLSQATESRAPEEIEAPKHHVEESETEESRAPEEREDEKAMASIELQRTLAKSIPNIKTIIKDENEREFFEALLIEWGMINSYYKANIRDILRDTPGLLAKMHEYVKRGDMPLFNWGAISEDDKEDEKLRRYLMEDIDIDWAKDAKISKSEDGKTIHIDKDKKSAEITIDEGGKKATVHSEGGGIHDLEFRREIMKGEVAGGDKVNGDVFVAVSGDLKDFKENNSEVWDKDLKKRIAEFLKDNKLPKTDDVDRVIQLIKATESIEPETITEETKTEKVLTRDDVLCYIKDKKDFTRVNISNVSLKGIDFSDVDNMSKVNMSGAYLPEVMLNNVDLSGANLSGADLSGANLSGADLSGAKLAGANLRDINLSGAKLRKVADWSGADLSGADLRGAKLAGANLSDINLSGAKLRQADLSGANLSGADLSDAKLVQAKLRRAQMNNCNLKNADLRFCNIWYAQLPTADLSGADLHAADFYSANMRGAIFENTKFKNTGLASTDLSGAKFKGAEFSSSNLDNSRLDDADFVGADLDTSTIRYSLKKARWRNANFDPWVEEELRKSS</sequence>
<feature type="region of interest" description="Disordered" evidence="1">
    <location>
        <begin position="1054"/>
        <end position="1088"/>
    </location>
</feature>
<proteinExistence type="predicted"/>
<evidence type="ECO:0000259" key="2">
    <source>
        <dbReference type="Pfam" id="PF07693"/>
    </source>
</evidence>
<reference evidence="3" key="1">
    <citation type="submission" date="2020-06" db="EMBL/GenBank/DDBJ databases">
        <title>Unique genomic features of the anaerobic methanotrophic archaea.</title>
        <authorList>
            <person name="Chadwick G.L."/>
            <person name="Skennerton C.T."/>
            <person name="Laso-Perez R."/>
            <person name="Leu A.O."/>
            <person name="Speth D.R."/>
            <person name="Yu H."/>
            <person name="Morgan-Lang C."/>
            <person name="Hatzenpichler R."/>
            <person name="Goudeau D."/>
            <person name="Malmstrom R."/>
            <person name="Brazelton W.J."/>
            <person name="Woyke T."/>
            <person name="Hallam S.J."/>
            <person name="Tyson G.W."/>
            <person name="Wegener G."/>
            <person name="Boetius A."/>
            <person name="Orphan V."/>
        </authorList>
    </citation>
    <scope>NUCLEOTIDE SEQUENCE</scope>
</reference>
<dbReference type="InterPro" id="IPR027417">
    <property type="entry name" value="P-loop_NTPase"/>
</dbReference>